<comment type="caution">
    <text evidence="9">The sequence shown here is derived from an EMBL/GenBank/DDBJ whole genome shotgun (WGS) entry which is preliminary data.</text>
</comment>
<dbReference type="PANTHER" id="PTHR30151">
    <property type="entry name" value="ALKANE SULFONATE ABC TRANSPORTER-RELATED, MEMBRANE SUBUNIT"/>
    <property type="match status" value="1"/>
</dbReference>
<feature type="transmembrane region" description="Helical" evidence="7">
    <location>
        <begin position="151"/>
        <end position="171"/>
    </location>
</feature>
<organism evidence="9 10">
    <name type="scientific">Ornithinimicrobium humiphilum</name>
    <dbReference type="NCBI Taxonomy" id="125288"/>
    <lineage>
        <taxon>Bacteria</taxon>
        <taxon>Bacillati</taxon>
        <taxon>Actinomycetota</taxon>
        <taxon>Actinomycetes</taxon>
        <taxon>Micrococcales</taxon>
        <taxon>Ornithinimicrobiaceae</taxon>
        <taxon>Ornithinimicrobium</taxon>
    </lineage>
</organism>
<comment type="similarity">
    <text evidence="7">Belongs to the binding-protein-dependent transport system permease family.</text>
</comment>
<dbReference type="Gene3D" id="1.10.3720.10">
    <property type="entry name" value="MetI-like"/>
    <property type="match status" value="1"/>
</dbReference>
<evidence type="ECO:0000256" key="7">
    <source>
        <dbReference type="RuleBase" id="RU363032"/>
    </source>
</evidence>
<evidence type="ECO:0000256" key="6">
    <source>
        <dbReference type="ARBA" id="ARBA00023136"/>
    </source>
</evidence>
<evidence type="ECO:0000313" key="9">
    <source>
        <dbReference type="EMBL" id="TQM97795.1"/>
    </source>
</evidence>
<dbReference type="PANTHER" id="PTHR30151:SF0">
    <property type="entry name" value="ABC TRANSPORTER PERMEASE PROTEIN MJ0413-RELATED"/>
    <property type="match status" value="1"/>
</dbReference>
<keyword evidence="10" id="KW-1185">Reference proteome</keyword>
<dbReference type="SUPFAM" id="SSF161098">
    <property type="entry name" value="MetI-like"/>
    <property type="match status" value="1"/>
</dbReference>
<dbReference type="PROSITE" id="PS50928">
    <property type="entry name" value="ABC_TM1"/>
    <property type="match status" value="1"/>
</dbReference>
<feature type="transmembrane region" description="Helical" evidence="7">
    <location>
        <begin position="92"/>
        <end position="114"/>
    </location>
</feature>
<dbReference type="AlphaFoldDB" id="A0A543KRU0"/>
<keyword evidence="6 7" id="KW-0472">Membrane</keyword>
<keyword evidence="4 7" id="KW-0812">Transmembrane</keyword>
<dbReference type="EMBL" id="VFPU01000001">
    <property type="protein sequence ID" value="TQM97795.1"/>
    <property type="molecule type" value="Genomic_DNA"/>
</dbReference>
<evidence type="ECO:0000313" key="10">
    <source>
        <dbReference type="Proteomes" id="UP000315133"/>
    </source>
</evidence>
<evidence type="ECO:0000256" key="3">
    <source>
        <dbReference type="ARBA" id="ARBA00022475"/>
    </source>
</evidence>
<keyword evidence="2 7" id="KW-0813">Transport</keyword>
<dbReference type="InterPro" id="IPR035906">
    <property type="entry name" value="MetI-like_sf"/>
</dbReference>
<reference evidence="9 10" key="1">
    <citation type="submission" date="2019-06" db="EMBL/GenBank/DDBJ databases">
        <title>Sequencing the genomes of 1000 actinobacteria strains.</title>
        <authorList>
            <person name="Klenk H.-P."/>
        </authorList>
    </citation>
    <scope>NUCLEOTIDE SEQUENCE [LARGE SCALE GENOMIC DNA]</scope>
    <source>
        <strain evidence="9 10">DSM 12362</strain>
    </source>
</reference>
<evidence type="ECO:0000256" key="4">
    <source>
        <dbReference type="ARBA" id="ARBA00022692"/>
    </source>
</evidence>
<evidence type="ECO:0000259" key="8">
    <source>
        <dbReference type="PROSITE" id="PS50928"/>
    </source>
</evidence>
<feature type="transmembrane region" description="Helical" evidence="7">
    <location>
        <begin position="126"/>
        <end position="145"/>
    </location>
</feature>
<dbReference type="Proteomes" id="UP000315133">
    <property type="component" value="Unassembled WGS sequence"/>
</dbReference>
<dbReference type="CDD" id="cd06261">
    <property type="entry name" value="TM_PBP2"/>
    <property type="match status" value="1"/>
</dbReference>
<dbReference type="InterPro" id="IPR000515">
    <property type="entry name" value="MetI-like"/>
</dbReference>
<feature type="domain" description="ABC transmembrane type-1" evidence="8">
    <location>
        <begin position="85"/>
        <end position="269"/>
    </location>
</feature>
<sequence>MVDVATTPVPGSGERVAARRSRSLEDRLLALPPAVLGLAGTLIFLLVWELVPALGIIPAKYLPPPSEVLPVFARNLTYVEFWAAVWDTLQGWGLGLAFASAVAVVAGLVIGGSTLLRRLTASTIEFLRPIPSVALIPLAVLLFGVDLESKLLLVVYASFWQVLIQVLYGVADVDPVARNTARSFGMGYLARVRHVVWPTVLPYLMTGLRLGASVALILAVTSELVINNPGLGREIALAQSSGSYAPMYALVLATGLIGVAINTVFRAIERRVLAWHPSVRAEVAR</sequence>
<evidence type="ECO:0000256" key="2">
    <source>
        <dbReference type="ARBA" id="ARBA00022448"/>
    </source>
</evidence>
<dbReference type="GO" id="GO:0055085">
    <property type="term" value="P:transmembrane transport"/>
    <property type="evidence" value="ECO:0007669"/>
    <property type="project" value="InterPro"/>
</dbReference>
<feature type="transmembrane region" description="Helical" evidence="7">
    <location>
        <begin position="200"/>
        <end position="226"/>
    </location>
</feature>
<name>A0A543KRU0_9MICO</name>
<accession>A0A543KRU0</accession>
<feature type="transmembrane region" description="Helical" evidence="7">
    <location>
        <begin position="246"/>
        <end position="265"/>
    </location>
</feature>
<dbReference type="RefSeq" id="WP_141819634.1">
    <property type="nucleotide sequence ID" value="NZ_BAAAIL010000001.1"/>
</dbReference>
<dbReference type="OrthoDB" id="9796361at2"/>
<proteinExistence type="inferred from homology"/>
<evidence type="ECO:0000256" key="1">
    <source>
        <dbReference type="ARBA" id="ARBA00004651"/>
    </source>
</evidence>
<keyword evidence="3" id="KW-1003">Cell membrane</keyword>
<protein>
    <submittedName>
        <fullName evidence="9">ABC-type nitrate/sulfonate/bicarbonate transport system permease component</fullName>
    </submittedName>
</protein>
<gene>
    <name evidence="9" type="ORF">FB476_2720</name>
</gene>
<evidence type="ECO:0000256" key="5">
    <source>
        <dbReference type="ARBA" id="ARBA00022989"/>
    </source>
</evidence>
<dbReference type="GO" id="GO:0005886">
    <property type="term" value="C:plasma membrane"/>
    <property type="evidence" value="ECO:0007669"/>
    <property type="project" value="UniProtKB-SubCell"/>
</dbReference>
<keyword evidence="5 7" id="KW-1133">Transmembrane helix</keyword>
<feature type="transmembrane region" description="Helical" evidence="7">
    <location>
        <begin position="28"/>
        <end position="48"/>
    </location>
</feature>
<comment type="subcellular location">
    <subcellularLocation>
        <location evidence="1 7">Cell membrane</location>
        <topology evidence="1 7">Multi-pass membrane protein</topology>
    </subcellularLocation>
</comment>
<dbReference type="Pfam" id="PF00528">
    <property type="entry name" value="BPD_transp_1"/>
    <property type="match status" value="1"/>
</dbReference>